<name>A0A183GUK9_HELPZ</name>
<evidence type="ECO:0000313" key="2">
    <source>
        <dbReference type="EMBL" id="VDP57295.1"/>
    </source>
</evidence>
<gene>
    <name evidence="2" type="ORF">HPBE_LOCUS26378</name>
</gene>
<organism evidence="3 4">
    <name type="scientific">Heligmosomoides polygyrus</name>
    <name type="common">Parasitic roundworm</name>
    <dbReference type="NCBI Taxonomy" id="6339"/>
    <lineage>
        <taxon>Eukaryota</taxon>
        <taxon>Metazoa</taxon>
        <taxon>Ecdysozoa</taxon>
        <taxon>Nematoda</taxon>
        <taxon>Chromadorea</taxon>
        <taxon>Rhabditida</taxon>
        <taxon>Rhabditina</taxon>
        <taxon>Rhabditomorpha</taxon>
        <taxon>Strongyloidea</taxon>
        <taxon>Heligmosomidae</taxon>
        <taxon>Heligmosomoides</taxon>
    </lineage>
</organism>
<dbReference type="Proteomes" id="UP000050761">
    <property type="component" value="Unassembled WGS sequence"/>
</dbReference>
<proteinExistence type="predicted"/>
<protein>
    <submittedName>
        <fullName evidence="4">Myosin_tail_1 domain-containing protein</fullName>
    </submittedName>
</protein>
<feature type="region of interest" description="Disordered" evidence="1">
    <location>
        <begin position="99"/>
        <end position="122"/>
    </location>
</feature>
<keyword evidence="3" id="KW-1185">Reference proteome</keyword>
<evidence type="ECO:0000256" key="1">
    <source>
        <dbReference type="SAM" id="MobiDB-lite"/>
    </source>
</evidence>
<evidence type="ECO:0000313" key="4">
    <source>
        <dbReference type="WBParaSite" id="HPBE_0002637901-mRNA-1"/>
    </source>
</evidence>
<accession>A0A3P8FR20</accession>
<evidence type="ECO:0000313" key="3">
    <source>
        <dbReference type="Proteomes" id="UP000050761"/>
    </source>
</evidence>
<sequence length="122" mass="14465">MNNCLLIKRREVETKCQLEQLRNEMAANRSLKEESESTVEQLKETIHQKDASVREIEDELKCKSDLLNIREQDLERKEAEVSSLAEKLKKTEELFEEKVRKLQTKHSEAKSKEESEGERWDF</sequence>
<reference evidence="4" key="2">
    <citation type="submission" date="2019-09" db="UniProtKB">
        <authorList>
            <consortium name="WormBaseParasite"/>
        </authorList>
    </citation>
    <scope>IDENTIFICATION</scope>
</reference>
<dbReference type="EMBL" id="UZAH01039847">
    <property type="protein sequence ID" value="VDP57295.1"/>
    <property type="molecule type" value="Genomic_DNA"/>
</dbReference>
<accession>A0A183GUK9</accession>
<dbReference type="WBParaSite" id="HPBE_0002637901-mRNA-1">
    <property type="protein sequence ID" value="HPBE_0002637901-mRNA-1"/>
    <property type="gene ID" value="HPBE_0002637901"/>
</dbReference>
<reference evidence="2 3" key="1">
    <citation type="submission" date="2018-11" db="EMBL/GenBank/DDBJ databases">
        <authorList>
            <consortium name="Pathogen Informatics"/>
        </authorList>
    </citation>
    <scope>NUCLEOTIDE SEQUENCE [LARGE SCALE GENOMIC DNA]</scope>
</reference>
<dbReference type="AlphaFoldDB" id="A0A183GUK9"/>